<feature type="compositionally biased region" description="Basic and acidic residues" evidence="1">
    <location>
        <begin position="332"/>
        <end position="356"/>
    </location>
</feature>
<name>A0AAW0P0E2_9GOBI</name>
<dbReference type="EMBL" id="JBBPFD010000011">
    <property type="protein sequence ID" value="KAK7906811.1"/>
    <property type="molecule type" value="Genomic_DNA"/>
</dbReference>
<sequence>MHVKRKLTQTRGRNMQTPHRKTQTVEESNPLPSCFRASCAAPALAQRLLGNIPGRQRSKSGLGVRGLNCTRLLLRIGTVQLICHKHTSLHTSLVDHGHYNRAEENCFRFMEMFHQSESATLRPASTRELVCNSCARGDSCQITHLIGRYDRHQKAPWEERGGGGGLTQLSITAEYKSNTKHSSGPTQSINLHRKVRRSIDIRGFPQTGRHHSHVESGTGRSAGFDRVIMTSRCGGPWAQRNPIHLEPVWRVHKHSADHEEEGQRTGDRSGGRTEDRAGERTEDRQGRGQRTGQEEDGGQGRGEDRGQVRGKDRGQVRGGRRTGQEEDGGQVRGEDGGQVRGEDGGQVRGRTEDRSGGGRRTGQGEDGGQVRGRTEDRSGERTEDRSGGRTEDRSGGGRRTGQGRGQRTGQGEGQRTGQGGGRRTGQEEDGGQVRGEDGGQVRGEDGGQVRGRTEDRSGGRTEDRSGGGQRTGQGGGRRTGTGQDCVTSITTTT</sequence>
<feature type="compositionally biased region" description="Basic and acidic residues" evidence="1">
    <location>
        <begin position="254"/>
        <end position="286"/>
    </location>
</feature>
<feature type="compositionally biased region" description="Polar residues" evidence="1">
    <location>
        <begin position="484"/>
        <end position="493"/>
    </location>
</feature>
<proteinExistence type="predicted"/>
<feature type="compositionally biased region" description="Basic and acidic residues" evidence="1">
    <location>
        <begin position="301"/>
        <end position="315"/>
    </location>
</feature>
<organism evidence="2 3">
    <name type="scientific">Mugilogobius chulae</name>
    <name type="common">yellowstripe goby</name>
    <dbReference type="NCBI Taxonomy" id="88201"/>
    <lineage>
        <taxon>Eukaryota</taxon>
        <taxon>Metazoa</taxon>
        <taxon>Chordata</taxon>
        <taxon>Craniata</taxon>
        <taxon>Vertebrata</taxon>
        <taxon>Euteleostomi</taxon>
        <taxon>Actinopterygii</taxon>
        <taxon>Neopterygii</taxon>
        <taxon>Teleostei</taxon>
        <taxon>Neoteleostei</taxon>
        <taxon>Acanthomorphata</taxon>
        <taxon>Gobiaria</taxon>
        <taxon>Gobiiformes</taxon>
        <taxon>Gobioidei</taxon>
        <taxon>Gobiidae</taxon>
        <taxon>Gobionellinae</taxon>
        <taxon>Mugilogobius</taxon>
    </lineage>
</organism>
<evidence type="ECO:0000313" key="3">
    <source>
        <dbReference type="Proteomes" id="UP001460270"/>
    </source>
</evidence>
<feature type="compositionally biased region" description="Gly residues" evidence="1">
    <location>
        <begin position="358"/>
        <end position="370"/>
    </location>
</feature>
<protein>
    <submittedName>
        <fullName evidence="2">Uncharacterized protein</fullName>
    </submittedName>
</protein>
<feature type="compositionally biased region" description="Gly residues" evidence="1">
    <location>
        <begin position="397"/>
        <end position="423"/>
    </location>
</feature>
<feature type="compositionally biased region" description="Basic and acidic residues" evidence="1">
    <location>
        <begin position="434"/>
        <end position="465"/>
    </location>
</feature>
<evidence type="ECO:0000313" key="2">
    <source>
        <dbReference type="EMBL" id="KAK7906811.1"/>
    </source>
</evidence>
<accession>A0AAW0P0E2</accession>
<reference evidence="3" key="1">
    <citation type="submission" date="2024-04" db="EMBL/GenBank/DDBJ databases">
        <title>Salinicola lusitanus LLJ914,a marine bacterium isolated from the Okinawa Trough.</title>
        <authorList>
            <person name="Li J."/>
        </authorList>
    </citation>
    <scope>NUCLEOTIDE SEQUENCE [LARGE SCALE GENOMIC DNA]</scope>
</reference>
<feature type="region of interest" description="Disordered" evidence="1">
    <location>
        <begin position="1"/>
        <end position="29"/>
    </location>
</feature>
<feature type="compositionally biased region" description="Gly residues" evidence="1">
    <location>
        <begin position="466"/>
        <end position="479"/>
    </location>
</feature>
<keyword evidence="3" id="KW-1185">Reference proteome</keyword>
<comment type="caution">
    <text evidence="2">The sequence shown here is derived from an EMBL/GenBank/DDBJ whole genome shotgun (WGS) entry which is preliminary data.</text>
</comment>
<gene>
    <name evidence="2" type="ORF">WMY93_015423</name>
</gene>
<dbReference type="Proteomes" id="UP001460270">
    <property type="component" value="Unassembled WGS sequence"/>
</dbReference>
<feature type="region of interest" description="Disordered" evidence="1">
    <location>
        <begin position="203"/>
        <end position="222"/>
    </location>
</feature>
<feature type="compositionally biased region" description="Basic and acidic residues" evidence="1">
    <location>
        <begin position="372"/>
        <end position="395"/>
    </location>
</feature>
<dbReference type="AlphaFoldDB" id="A0AAW0P0E2"/>
<feature type="region of interest" description="Disordered" evidence="1">
    <location>
        <begin position="253"/>
        <end position="493"/>
    </location>
</feature>
<evidence type="ECO:0000256" key="1">
    <source>
        <dbReference type="SAM" id="MobiDB-lite"/>
    </source>
</evidence>